<evidence type="ECO:0000256" key="6">
    <source>
        <dbReference type="ARBA" id="ARBA00022989"/>
    </source>
</evidence>
<feature type="transmembrane region" description="Helical" evidence="8">
    <location>
        <begin position="142"/>
        <end position="161"/>
    </location>
</feature>
<comment type="subcellular location">
    <subcellularLocation>
        <location evidence="1">Cell membrane</location>
        <topology evidence="1">Multi-pass membrane protein</topology>
    </subcellularLocation>
</comment>
<keyword evidence="4" id="KW-0808">Transferase</keyword>
<evidence type="ECO:0000256" key="4">
    <source>
        <dbReference type="ARBA" id="ARBA00022679"/>
    </source>
</evidence>
<dbReference type="EMBL" id="UOEU01000977">
    <property type="protein sequence ID" value="VAW42871.1"/>
    <property type="molecule type" value="Genomic_DNA"/>
</dbReference>
<evidence type="ECO:0000256" key="1">
    <source>
        <dbReference type="ARBA" id="ARBA00004651"/>
    </source>
</evidence>
<keyword evidence="5 8" id="KW-0812">Transmembrane</keyword>
<reference evidence="10" key="1">
    <citation type="submission" date="2018-06" db="EMBL/GenBank/DDBJ databases">
        <authorList>
            <person name="Zhirakovskaya E."/>
        </authorList>
    </citation>
    <scope>NUCLEOTIDE SEQUENCE</scope>
</reference>
<name>A0A3B0VIX6_9ZZZZ</name>
<dbReference type="GO" id="GO:0000030">
    <property type="term" value="F:mannosyltransferase activity"/>
    <property type="evidence" value="ECO:0007669"/>
    <property type="project" value="InterPro"/>
</dbReference>
<evidence type="ECO:0000256" key="3">
    <source>
        <dbReference type="ARBA" id="ARBA00022676"/>
    </source>
</evidence>
<keyword evidence="3" id="KW-0328">Glycosyltransferase</keyword>
<dbReference type="AlphaFoldDB" id="A0A3B0VIX6"/>
<keyword evidence="6 8" id="KW-1133">Transmembrane helix</keyword>
<dbReference type="Pfam" id="PF02366">
    <property type="entry name" value="PMT"/>
    <property type="match status" value="1"/>
</dbReference>
<dbReference type="GO" id="GO:0006493">
    <property type="term" value="P:protein O-linked glycosylation"/>
    <property type="evidence" value="ECO:0007669"/>
    <property type="project" value="InterPro"/>
</dbReference>
<keyword evidence="2" id="KW-1003">Cell membrane</keyword>
<feature type="domain" description="ArnT-like N-terminal" evidence="9">
    <location>
        <begin position="120"/>
        <end position="266"/>
    </location>
</feature>
<organism evidence="10">
    <name type="scientific">hydrothermal vent metagenome</name>
    <dbReference type="NCBI Taxonomy" id="652676"/>
    <lineage>
        <taxon>unclassified sequences</taxon>
        <taxon>metagenomes</taxon>
        <taxon>ecological metagenomes</taxon>
    </lineage>
</organism>
<feature type="transmembrane region" description="Helical" evidence="8">
    <location>
        <begin position="168"/>
        <end position="186"/>
    </location>
</feature>
<dbReference type="InterPro" id="IPR050297">
    <property type="entry name" value="LipidA_mod_glycosyltrf_83"/>
</dbReference>
<proteinExistence type="predicted"/>
<accession>A0A3B0VIX6</accession>
<feature type="transmembrane region" description="Helical" evidence="8">
    <location>
        <begin position="116"/>
        <end position="136"/>
    </location>
</feature>
<dbReference type="GO" id="GO:0016763">
    <property type="term" value="F:pentosyltransferase activity"/>
    <property type="evidence" value="ECO:0007669"/>
    <property type="project" value="TreeGrafter"/>
</dbReference>
<dbReference type="GO" id="GO:0005886">
    <property type="term" value="C:plasma membrane"/>
    <property type="evidence" value="ECO:0007669"/>
    <property type="project" value="UniProtKB-SubCell"/>
</dbReference>
<feature type="transmembrane region" description="Helical" evidence="8">
    <location>
        <begin position="297"/>
        <end position="324"/>
    </location>
</feature>
<feature type="transmembrane region" description="Helical" evidence="8">
    <location>
        <begin position="238"/>
        <end position="260"/>
    </location>
</feature>
<evidence type="ECO:0000259" key="9">
    <source>
        <dbReference type="Pfam" id="PF02366"/>
    </source>
</evidence>
<dbReference type="PANTHER" id="PTHR33908">
    <property type="entry name" value="MANNOSYLTRANSFERASE YKCB-RELATED"/>
    <property type="match status" value="1"/>
</dbReference>
<feature type="transmembrane region" description="Helical" evidence="8">
    <location>
        <begin position="336"/>
        <end position="355"/>
    </location>
</feature>
<evidence type="ECO:0000256" key="7">
    <source>
        <dbReference type="ARBA" id="ARBA00023136"/>
    </source>
</evidence>
<evidence type="ECO:0000256" key="5">
    <source>
        <dbReference type="ARBA" id="ARBA00022692"/>
    </source>
</evidence>
<feature type="transmembrane region" description="Helical" evidence="8">
    <location>
        <begin position="198"/>
        <end position="231"/>
    </location>
</feature>
<dbReference type="GO" id="GO:0008610">
    <property type="term" value="P:lipid biosynthetic process"/>
    <property type="evidence" value="ECO:0007669"/>
    <property type="project" value="UniProtKB-ARBA"/>
</dbReference>
<protein>
    <recommendedName>
        <fullName evidence="9">ArnT-like N-terminal domain-containing protein</fullName>
    </recommendedName>
</protein>
<dbReference type="PANTHER" id="PTHR33908:SF11">
    <property type="entry name" value="MEMBRANE PROTEIN"/>
    <property type="match status" value="1"/>
</dbReference>
<evidence type="ECO:0000256" key="2">
    <source>
        <dbReference type="ARBA" id="ARBA00022475"/>
    </source>
</evidence>
<keyword evidence="7 8" id="KW-0472">Membrane</keyword>
<feature type="non-terminal residue" evidence="10">
    <location>
        <position position="674"/>
    </location>
</feature>
<gene>
    <name evidence="10" type="ORF">MNBD_CHLOROFLEXI01-998</name>
</gene>
<evidence type="ECO:0000256" key="8">
    <source>
        <dbReference type="SAM" id="Phobius"/>
    </source>
</evidence>
<sequence>MNMTRRKDQQLFTRHYRRVVVAVLLLVYALMVSSALRKSATVDEQSHLFRGVAYLQEGATHFLLGHPLFVSSLAALPVLTEPNLTLPLDNPAWDSGNWSVAGDAFLWRINESPQRLLFLGRLPIMWLTLLLLALVYRWGRELGGHGVAAMALFLLAFDPNVLANGRFISGDIPLTLFFTLTIYGYWRWAMRGSGWKGLLLAGLGLGFASVSKFNAGLLLPILGLLGIYLAWRQRTWRPLLVLPLVGAVGSFVIWSVYGFALRPLPGGAFWDDLFWVVQYFGRPHGSYLAGSYSATGWWYYFPFAFVIKSPLPTLLLLIAAFIISSLRKFGRVRQDILFLLLPAIVYFAISLTASLNIGYRHLLPILPFLWLFTAVSLKNLPTKWHVPAKWAAGATACWLLLQAVFIWPNYIPFFNLLAGGQEKEWRLLSDSNIDWGQDLPALAAWQKESGRRINLSYFGTSHPSDYSIEFEPMPMWSPAPEQARPGRQLYDPTNPAPGIYALSVNSIHGVVLGEQRDAFAWFREQEPLLRLGKSILLFEVPSDGEPVDLVLAGLEPADLTPDVRNLLASNDLRVRWINGRSAMLWPKNGGWLVIADEQEVGDEIRPFLETADLLIQTEGQTAYRLSQPPVPTEPELTSFGEVLTLLQFNIVTTESTDGNKITILTTWQALDSSN</sequence>
<dbReference type="InterPro" id="IPR003342">
    <property type="entry name" value="ArnT-like_N"/>
</dbReference>
<evidence type="ECO:0000313" key="10">
    <source>
        <dbReference type="EMBL" id="VAW42871.1"/>
    </source>
</evidence>